<gene>
    <name evidence="3" type="ORF">PoB_000746500</name>
</gene>
<keyword evidence="1" id="KW-0727">SH2 domain</keyword>
<proteinExistence type="predicted"/>
<sequence>MLFFPGIINRKESEQILEGKDAGAFIVRVSERVWGYTLSYKGSSGLKHFLIDASDLGYQFFGADQTMHASLGCLVKYHKDTPITVTGQEKLIIPCGQLADPPNYADLFTSKPGEDTSS</sequence>
<organism evidence="3 4">
    <name type="scientific">Plakobranchus ocellatus</name>
    <dbReference type="NCBI Taxonomy" id="259542"/>
    <lineage>
        <taxon>Eukaryota</taxon>
        <taxon>Metazoa</taxon>
        <taxon>Spiralia</taxon>
        <taxon>Lophotrochozoa</taxon>
        <taxon>Mollusca</taxon>
        <taxon>Gastropoda</taxon>
        <taxon>Heterobranchia</taxon>
        <taxon>Euthyneura</taxon>
        <taxon>Panpulmonata</taxon>
        <taxon>Sacoglossa</taxon>
        <taxon>Placobranchoidea</taxon>
        <taxon>Plakobranchidae</taxon>
        <taxon>Plakobranchus</taxon>
    </lineage>
</organism>
<accession>A0AAV3YD37</accession>
<protein>
    <submittedName>
        <fullName evidence="3">Sh2 domain-containing protein 4b</fullName>
    </submittedName>
</protein>
<name>A0AAV3YD37_9GAST</name>
<dbReference type="EMBL" id="BLXT01000876">
    <property type="protein sequence ID" value="GFN80959.1"/>
    <property type="molecule type" value="Genomic_DNA"/>
</dbReference>
<dbReference type="GO" id="GO:0005737">
    <property type="term" value="C:cytoplasm"/>
    <property type="evidence" value="ECO:0007669"/>
    <property type="project" value="TreeGrafter"/>
</dbReference>
<dbReference type="AlphaFoldDB" id="A0AAV3YD37"/>
<evidence type="ECO:0000313" key="3">
    <source>
        <dbReference type="EMBL" id="GFN80959.1"/>
    </source>
</evidence>
<evidence type="ECO:0000256" key="1">
    <source>
        <dbReference type="PROSITE-ProRule" id="PRU00191"/>
    </source>
</evidence>
<dbReference type="SUPFAM" id="SSF55550">
    <property type="entry name" value="SH2 domain"/>
    <property type="match status" value="1"/>
</dbReference>
<dbReference type="PANTHER" id="PTHR14388:SF17">
    <property type="entry name" value="SH2 DOMAIN-CONTAINING PROTEIN"/>
    <property type="match status" value="1"/>
</dbReference>
<reference evidence="3 4" key="1">
    <citation type="journal article" date="2021" name="Elife">
        <title>Chloroplast acquisition without the gene transfer in kleptoplastic sea slugs, Plakobranchus ocellatus.</title>
        <authorList>
            <person name="Maeda T."/>
            <person name="Takahashi S."/>
            <person name="Yoshida T."/>
            <person name="Shimamura S."/>
            <person name="Takaki Y."/>
            <person name="Nagai Y."/>
            <person name="Toyoda A."/>
            <person name="Suzuki Y."/>
            <person name="Arimoto A."/>
            <person name="Ishii H."/>
            <person name="Satoh N."/>
            <person name="Nishiyama T."/>
            <person name="Hasebe M."/>
            <person name="Maruyama T."/>
            <person name="Minagawa J."/>
            <person name="Obokata J."/>
            <person name="Shigenobu S."/>
        </authorList>
    </citation>
    <scope>NUCLEOTIDE SEQUENCE [LARGE SCALE GENOMIC DNA]</scope>
</reference>
<comment type="caution">
    <text evidence="3">The sequence shown here is derived from an EMBL/GenBank/DDBJ whole genome shotgun (WGS) entry which is preliminary data.</text>
</comment>
<feature type="domain" description="SH2" evidence="2">
    <location>
        <begin position="3"/>
        <end position="95"/>
    </location>
</feature>
<evidence type="ECO:0000259" key="2">
    <source>
        <dbReference type="PROSITE" id="PS50001"/>
    </source>
</evidence>
<dbReference type="InterPro" id="IPR000980">
    <property type="entry name" value="SH2"/>
</dbReference>
<keyword evidence="4" id="KW-1185">Reference proteome</keyword>
<dbReference type="PROSITE" id="PS50001">
    <property type="entry name" value="SH2"/>
    <property type="match status" value="1"/>
</dbReference>
<dbReference type="Gene3D" id="3.30.505.10">
    <property type="entry name" value="SH2 domain"/>
    <property type="match status" value="1"/>
</dbReference>
<evidence type="ECO:0000313" key="4">
    <source>
        <dbReference type="Proteomes" id="UP000735302"/>
    </source>
</evidence>
<dbReference type="SMART" id="SM00252">
    <property type="entry name" value="SH2"/>
    <property type="match status" value="1"/>
</dbReference>
<dbReference type="PRINTS" id="PR00401">
    <property type="entry name" value="SH2DOMAIN"/>
</dbReference>
<dbReference type="Proteomes" id="UP000735302">
    <property type="component" value="Unassembled WGS sequence"/>
</dbReference>
<dbReference type="InterPro" id="IPR036860">
    <property type="entry name" value="SH2_dom_sf"/>
</dbReference>
<dbReference type="Pfam" id="PF00017">
    <property type="entry name" value="SH2"/>
    <property type="match status" value="1"/>
</dbReference>
<dbReference type="PANTHER" id="PTHR14388">
    <property type="entry name" value="T CELL-SPECIFIC ADAPTER PROTEIN TSAD"/>
    <property type="match status" value="1"/>
</dbReference>